<organism evidence="2 3">
    <name type="scientific">Clavelina lepadiformis</name>
    <name type="common">Light-bulb sea squirt</name>
    <name type="synonym">Ascidia lepadiformis</name>
    <dbReference type="NCBI Taxonomy" id="159417"/>
    <lineage>
        <taxon>Eukaryota</taxon>
        <taxon>Metazoa</taxon>
        <taxon>Chordata</taxon>
        <taxon>Tunicata</taxon>
        <taxon>Ascidiacea</taxon>
        <taxon>Aplousobranchia</taxon>
        <taxon>Clavelinidae</taxon>
        <taxon>Clavelina</taxon>
    </lineage>
</organism>
<comment type="caution">
    <text evidence="2">The sequence shown here is derived from an EMBL/GenBank/DDBJ whole genome shotgun (WGS) entry which is preliminary data.</text>
</comment>
<evidence type="ECO:0000256" key="1">
    <source>
        <dbReference type="SAM" id="MobiDB-lite"/>
    </source>
</evidence>
<proteinExistence type="predicted"/>
<gene>
    <name evidence="2" type="ORF">CVLEPA_LOCUS1434</name>
</gene>
<reference evidence="2 3" key="1">
    <citation type="submission" date="2024-02" db="EMBL/GenBank/DDBJ databases">
        <authorList>
            <person name="Daric V."/>
            <person name="Darras S."/>
        </authorList>
    </citation>
    <scope>NUCLEOTIDE SEQUENCE [LARGE SCALE GENOMIC DNA]</scope>
</reference>
<sequence>MKSTPNEANEQQTLRRPASADNEATYYLQLFSTCSSPSNPYLNLIRSHSLSATTTQEMSITSLH</sequence>
<dbReference type="EMBL" id="CAWYQH010000001">
    <property type="protein sequence ID" value="CAK8672489.1"/>
    <property type="molecule type" value="Genomic_DNA"/>
</dbReference>
<name>A0ABP0EYD5_CLALP</name>
<evidence type="ECO:0000313" key="2">
    <source>
        <dbReference type="EMBL" id="CAK8672489.1"/>
    </source>
</evidence>
<protein>
    <submittedName>
        <fullName evidence="2">Uncharacterized protein</fullName>
    </submittedName>
</protein>
<evidence type="ECO:0000313" key="3">
    <source>
        <dbReference type="Proteomes" id="UP001642483"/>
    </source>
</evidence>
<feature type="region of interest" description="Disordered" evidence="1">
    <location>
        <begin position="1"/>
        <end position="20"/>
    </location>
</feature>
<dbReference type="Proteomes" id="UP001642483">
    <property type="component" value="Unassembled WGS sequence"/>
</dbReference>
<keyword evidence="3" id="KW-1185">Reference proteome</keyword>
<accession>A0ABP0EYD5</accession>
<feature type="compositionally biased region" description="Polar residues" evidence="1">
    <location>
        <begin position="1"/>
        <end position="14"/>
    </location>
</feature>